<evidence type="ECO:0000259" key="2">
    <source>
        <dbReference type="Pfam" id="PF17184"/>
    </source>
</evidence>
<gene>
    <name evidence="3" type="ORF">BGT96224_1736</name>
    <name evidence="4" type="ORF">BGT96224V2_LOCUS1513</name>
</gene>
<dbReference type="GO" id="GO:0043399">
    <property type="term" value="F:tRNA adenosine(64)-2'-O-ribosylphosphate transferase activity"/>
    <property type="evidence" value="ECO:0007669"/>
    <property type="project" value="InterPro"/>
</dbReference>
<reference evidence="5" key="1">
    <citation type="journal article" date="2013" name="Nat. Genet.">
        <title>The wheat powdery mildew genome shows the unique evolution of an obligate biotroph.</title>
        <authorList>
            <person name="Wicker T."/>
            <person name="Oberhaensli S."/>
            <person name="Parlange F."/>
            <person name="Buchmann J.P."/>
            <person name="Shatalina M."/>
            <person name="Roffler S."/>
            <person name="Ben-David R."/>
            <person name="Dolezel J."/>
            <person name="Simkova H."/>
            <person name="Schulze-Lefert P."/>
            <person name="Spanu P.D."/>
            <person name="Bruggmann R."/>
            <person name="Amselem J."/>
            <person name="Quesneville H."/>
            <person name="Ver Loren van Themaat E."/>
            <person name="Paape T."/>
            <person name="Shimizu K.K."/>
            <person name="Keller B."/>
        </authorList>
    </citation>
    <scope>NUCLEOTIDE SEQUENCE [LARGE SCALE GENOMIC DNA]</scope>
    <source>
        <strain evidence="5">96224</strain>
    </source>
</reference>
<dbReference type="OrthoDB" id="45256at2759"/>
<protein>
    <submittedName>
        <fullName evidence="3">2'-O-ribosyl phosphate transferase</fullName>
    </submittedName>
    <submittedName>
        <fullName evidence="4">Bgt-1736</fullName>
    </submittedName>
</protein>
<accession>A0A061HM74</accession>
<evidence type="ECO:0000259" key="1">
    <source>
        <dbReference type="Pfam" id="PF04179"/>
    </source>
</evidence>
<organism evidence="4">
    <name type="scientific">Blumeria graminis f. sp. tritici 96224</name>
    <dbReference type="NCBI Taxonomy" id="1268274"/>
    <lineage>
        <taxon>Eukaryota</taxon>
        <taxon>Fungi</taxon>
        <taxon>Dikarya</taxon>
        <taxon>Ascomycota</taxon>
        <taxon>Pezizomycotina</taxon>
        <taxon>Leotiomycetes</taxon>
        <taxon>Erysiphales</taxon>
        <taxon>Erysiphaceae</taxon>
        <taxon>Blumeria</taxon>
    </lineage>
</organism>
<dbReference type="Pfam" id="PF17184">
    <property type="entry name" value="Rit1_C"/>
    <property type="match status" value="1"/>
</dbReference>
<dbReference type="Proteomes" id="UP000053110">
    <property type="component" value="Unassembled WGS sequence"/>
</dbReference>
<evidence type="ECO:0000313" key="4">
    <source>
        <dbReference type="EMBL" id="SUZ08357.1"/>
    </source>
</evidence>
<dbReference type="InterPro" id="IPR033449">
    <property type="entry name" value="Rit1_N"/>
</dbReference>
<reference evidence="4" key="3">
    <citation type="submission" date="2018-07" db="EMBL/GenBank/DDBJ databases">
        <authorList>
            <person name="Quirk P.G."/>
            <person name="Krulwich T.A."/>
        </authorList>
    </citation>
    <scope>NUCLEOTIDE SEQUENCE</scope>
    <source>
        <strain evidence="4">96224</strain>
    </source>
</reference>
<feature type="domain" description="Rit1 N-terminal" evidence="2">
    <location>
        <begin position="26"/>
        <end position="282"/>
    </location>
</feature>
<dbReference type="PIRSF" id="PIRSF007747">
    <property type="entry name" value="Ribosyl_Ptfrase"/>
    <property type="match status" value="1"/>
</dbReference>
<sequence length="464" mass="52217">MSLINTSDLVFSEQANHNFGKVLGDLKRSTFSIRNRLASIYQDADFAHKISTVYCRPLIANERCGSWYVPPQRKCGSVYFKSTDGHNGVWQFSSRRLNLHLLKIIATHDGCIIVDSTRRGKRMPDALSKTIPIWCAVINQYFFPKKAEWHSLHTPPQSVSPSEHAQISALLPSFVKTLRALDVTTTGLGQSLLKPLRPLWITPESAIPENCMDFPDFHPVICCTVSKRTSGSEFGHGVYIQGAGDDTENWAHRLTPSIFWGNTQILLSAADNELPQLIEQLVVEDDKSEKYESRELHRVHPTSHLFITSISAVRTLNLKSNCCKILLLPEVCEKKISESYLEVGIGQHKIGSRNLRKDLSTIIEFVKNFLHRKILVDGVEKTSISIIIACQTGTELSIGVGLAILCLFFDEKGALQNEMRDRTFINKDFIRDKLVWLTTSMPHANPSRATLQSVNSFLMSRPTL</sequence>
<dbReference type="InterPro" id="IPR033421">
    <property type="entry name" value="Rit1_DUSP-like"/>
</dbReference>
<dbReference type="PANTHER" id="PTHR31811:SF0">
    <property type="entry name" value="TRNA A64-2'-O-RIBOSYLPHOSPHATE TRANSFERASE"/>
    <property type="match status" value="1"/>
</dbReference>
<evidence type="ECO:0000313" key="3">
    <source>
        <dbReference type="EMBL" id="EPQ66799.1"/>
    </source>
</evidence>
<dbReference type="EMBL" id="UIGY01000019">
    <property type="protein sequence ID" value="SUZ08357.1"/>
    <property type="molecule type" value="Genomic_DNA"/>
</dbReference>
<dbReference type="Pfam" id="PF04179">
    <property type="entry name" value="Init_tRNA_PT"/>
    <property type="match status" value="1"/>
</dbReference>
<reference evidence="3" key="2">
    <citation type="submission" date="2013-01" db="EMBL/GenBank/DDBJ databases">
        <title>The wheat powdery mildew genome reveals unique evolution of an obligate biotroph.</title>
        <authorList>
            <person name="Oberhaensli S."/>
            <person name="Wicker T."/>
            <person name="Keller B."/>
        </authorList>
    </citation>
    <scope>NUCLEOTIDE SEQUENCE</scope>
    <source>
        <strain evidence="3">96224</strain>
    </source>
</reference>
<dbReference type="PANTHER" id="PTHR31811">
    <property type="entry name" value="TRNA A64-2'-O-RIBOSYLPHOSPHATE TRANSFERASE"/>
    <property type="match status" value="1"/>
</dbReference>
<dbReference type="GO" id="GO:0005737">
    <property type="term" value="C:cytoplasm"/>
    <property type="evidence" value="ECO:0007669"/>
    <property type="project" value="TreeGrafter"/>
</dbReference>
<dbReference type="HOGENOM" id="CLU_027654_1_1_1"/>
<feature type="domain" description="Rit1 DUSP-like" evidence="1">
    <location>
        <begin position="339"/>
        <end position="458"/>
    </location>
</feature>
<dbReference type="EMBL" id="KE374986">
    <property type="protein sequence ID" value="EPQ66799.1"/>
    <property type="molecule type" value="Genomic_DNA"/>
</dbReference>
<keyword evidence="3" id="KW-0808">Transferase</keyword>
<evidence type="ECO:0000313" key="5">
    <source>
        <dbReference type="Proteomes" id="UP000053110"/>
    </source>
</evidence>
<dbReference type="GO" id="GO:0019988">
    <property type="term" value="P:charged-tRNA amino acid modification"/>
    <property type="evidence" value="ECO:0007669"/>
    <property type="project" value="InterPro"/>
</dbReference>
<dbReference type="InterPro" id="IPR007306">
    <property type="entry name" value="Rit1"/>
</dbReference>
<name>A0A061HM74_BLUGR</name>
<dbReference type="AlphaFoldDB" id="A0A061HM74"/>
<proteinExistence type="predicted"/>